<dbReference type="InterPro" id="IPR000884">
    <property type="entry name" value="TSP1_rpt"/>
</dbReference>
<evidence type="ECO:0000313" key="12">
    <source>
        <dbReference type="EMBL" id="KAK7482033.1"/>
    </source>
</evidence>
<comment type="caution">
    <text evidence="12">The sequence shown here is derived from an EMBL/GenBank/DDBJ whole genome shotgun (WGS) entry which is preliminary data.</text>
</comment>
<evidence type="ECO:0000256" key="8">
    <source>
        <dbReference type="ARBA" id="ARBA00023180"/>
    </source>
</evidence>
<feature type="region of interest" description="Disordered" evidence="9">
    <location>
        <begin position="467"/>
        <end position="497"/>
    </location>
</feature>
<dbReference type="InterPro" id="IPR036383">
    <property type="entry name" value="TSP1_rpt_sf"/>
</dbReference>
<keyword evidence="2" id="KW-0964">Secreted</keyword>
<evidence type="ECO:0000256" key="6">
    <source>
        <dbReference type="ARBA" id="ARBA00022889"/>
    </source>
</evidence>
<dbReference type="Proteomes" id="UP001519460">
    <property type="component" value="Unassembled WGS sequence"/>
</dbReference>
<dbReference type="Gene3D" id="2.20.100.10">
    <property type="entry name" value="Thrombospondin type-1 (TSP1) repeat"/>
    <property type="match status" value="1"/>
</dbReference>
<proteinExistence type="predicted"/>
<evidence type="ECO:0000256" key="9">
    <source>
        <dbReference type="SAM" id="MobiDB-lite"/>
    </source>
</evidence>
<keyword evidence="13" id="KW-1185">Reference proteome</keyword>
<evidence type="ECO:0000256" key="2">
    <source>
        <dbReference type="ARBA" id="ARBA00022525"/>
    </source>
</evidence>
<dbReference type="Gene3D" id="2.60.40.2130">
    <property type="entry name" value="F-spondin domain"/>
    <property type="match status" value="1"/>
</dbReference>
<dbReference type="PROSITE" id="PS51020">
    <property type="entry name" value="SPONDIN"/>
    <property type="match status" value="1"/>
</dbReference>
<feature type="compositionally biased region" description="Polar residues" evidence="9">
    <location>
        <begin position="587"/>
        <end position="597"/>
    </location>
</feature>
<keyword evidence="7" id="KW-1015">Disulfide bond</keyword>
<dbReference type="SMART" id="SM00209">
    <property type="entry name" value="TSP1"/>
    <property type="match status" value="1"/>
</dbReference>
<feature type="compositionally biased region" description="Polar residues" evidence="9">
    <location>
        <begin position="280"/>
        <end position="290"/>
    </location>
</feature>
<feature type="compositionally biased region" description="Basic residues" evidence="9">
    <location>
        <begin position="748"/>
        <end position="762"/>
    </location>
</feature>
<organism evidence="12 13">
    <name type="scientific">Batillaria attramentaria</name>
    <dbReference type="NCBI Taxonomy" id="370345"/>
    <lineage>
        <taxon>Eukaryota</taxon>
        <taxon>Metazoa</taxon>
        <taxon>Spiralia</taxon>
        <taxon>Lophotrochozoa</taxon>
        <taxon>Mollusca</taxon>
        <taxon>Gastropoda</taxon>
        <taxon>Caenogastropoda</taxon>
        <taxon>Sorbeoconcha</taxon>
        <taxon>Cerithioidea</taxon>
        <taxon>Batillariidae</taxon>
        <taxon>Batillaria</taxon>
    </lineage>
</organism>
<feature type="compositionally biased region" description="Polar residues" evidence="9">
    <location>
        <begin position="481"/>
        <end position="497"/>
    </location>
</feature>
<feature type="compositionally biased region" description="Polar residues" evidence="9">
    <location>
        <begin position="563"/>
        <end position="574"/>
    </location>
</feature>
<evidence type="ECO:0000256" key="10">
    <source>
        <dbReference type="SAM" id="SignalP"/>
    </source>
</evidence>
<keyword evidence="4" id="KW-0479">Metal-binding</keyword>
<dbReference type="Pfam" id="PF19028">
    <property type="entry name" value="TSP1_spondin"/>
    <property type="match status" value="1"/>
</dbReference>
<feature type="region of interest" description="Disordered" evidence="9">
    <location>
        <begin position="748"/>
        <end position="772"/>
    </location>
</feature>
<dbReference type="PANTHER" id="PTHR11311">
    <property type="entry name" value="SPONDIN"/>
    <property type="match status" value="1"/>
</dbReference>
<dbReference type="SUPFAM" id="SSF82895">
    <property type="entry name" value="TSP-1 type 1 repeat"/>
    <property type="match status" value="1"/>
</dbReference>
<dbReference type="GO" id="GO:0007155">
    <property type="term" value="P:cell adhesion"/>
    <property type="evidence" value="ECO:0007669"/>
    <property type="project" value="UniProtKB-KW"/>
</dbReference>
<feature type="compositionally biased region" description="Basic and acidic residues" evidence="9">
    <location>
        <begin position="763"/>
        <end position="772"/>
    </location>
</feature>
<feature type="chain" id="PRO_5044821176" description="Spondin domain-containing protein" evidence="10">
    <location>
        <begin position="30"/>
        <end position="772"/>
    </location>
</feature>
<dbReference type="AlphaFoldDB" id="A0ABD0K4Y3"/>
<name>A0ABD0K4Y3_9CAEN</name>
<feature type="signal peptide" evidence="10">
    <location>
        <begin position="1"/>
        <end position="29"/>
    </location>
</feature>
<dbReference type="InterPro" id="IPR044004">
    <property type="entry name" value="TSP1_spondin_dom"/>
</dbReference>
<evidence type="ECO:0000313" key="13">
    <source>
        <dbReference type="Proteomes" id="UP001519460"/>
    </source>
</evidence>
<dbReference type="Pfam" id="PF06468">
    <property type="entry name" value="Spond_N"/>
    <property type="match status" value="1"/>
</dbReference>
<dbReference type="EMBL" id="JACVVK020000252">
    <property type="protein sequence ID" value="KAK7482033.1"/>
    <property type="molecule type" value="Genomic_DNA"/>
</dbReference>
<feature type="domain" description="Spondin" evidence="11">
    <location>
        <begin position="46"/>
        <end position="232"/>
    </location>
</feature>
<feature type="compositionally biased region" description="Low complexity" evidence="9">
    <location>
        <begin position="575"/>
        <end position="586"/>
    </location>
</feature>
<dbReference type="InterPro" id="IPR051418">
    <property type="entry name" value="Spondin/Thrombospondin_T1"/>
</dbReference>
<keyword evidence="8" id="KW-0325">Glycoprotein</keyword>
<keyword evidence="5 10" id="KW-0732">Signal</keyword>
<accession>A0ABD0K4Y3</accession>
<gene>
    <name evidence="12" type="ORF">BaRGS_00026725</name>
</gene>
<dbReference type="PANTHER" id="PTHR11311:SF15">
    <property type="entry name" value="SPONDIN-2"/>
    <property type="match status" value="1"/>
</dbReference>
<dbReference type="NCBIfam" id="NF038123">
    <property type="entry name" value="NF038123_dom"/>
    <property type="match status" value="1"/>
</dbReference>
<protein>
    <recommendedName>
        <fullName evidence="11">Spondin domain-containing protein</fullName>
    </recommendedName>
</protein>
<evidence type="ECO:0000256" key="7">
    <source>
        <dbReference type="ARBA" id="ARBA00023157"/>
    </source>
</evidence>
<feature type="compositionally biased region" description="Basic and acidic residues" evidence="9">
    <location>
        <begin position="522"/>
        <end position="532"/>
    </location>
</feature>
<sequence length="772" mass="84951">MAKLSFARVAVVSALVVLLTLSLLSPVECGRRRRGRSGRTRRNKRGNDKCFEDSVAEYKLTFYGAWSKEKFPRMYPRYRPSAQWSKIIGRTHGPTYQMWSEGSMASHALKRFAEDGDALLYDAEPQGYNGVFDTFHCEAIRGGEGKTSTFILVDGVHSKVSFVSKMVPSPDWFVGLDGLELCRRGRWRARAHVNLRPLDAGTDRGYTFTSPNWPSHPREPIYQITSSHPNHPASAFLYPEYKRLPRVAYVDVERVAQYHRRGPVSNLKSNVGNNLVVFTESATGDSESGSRNGGDLASATDDDVQETSASTEQPKPLQPKTAAGGRTQSVTPSPKPAQAKPHPATNPHSGQVKVITTLGQPTTVTSTPAVLEGGTGKFDPEASDDDLMSLQRDVAQMQELADDSRHILERIEQKKAGVLNESSRNPAGNIMVDDTADKQKKEETPAAVLETDRVTYGVSGSSPKLGSAFVEPTVDHDPNVRQVTPHRSGQPQATSVRISQHPRFITEAEALSAHNAVTSTSEKPEESPESKRSTLVQVSAEGAVPTHANVPSTAGERPPASDPNPSDVASAQPLTKSTTASTSTATNKVSPEQTTLHVLSGQARAELASTGHRSPAAASADREGDVDNPQMRSGDVYTRRRWRSRGLPSTAEPRKAQSVDTFKQPQFPEVSKQRSSNGDVEPEDCRVTEWGEWGPCSKTCGFGRRQRMRDVISHSKNGGFSCPVLQQETLCGSMRTCNWNHFTFLSTKRPRRTRRRRRHHHGHEGYDRKRYA</sequence>
<evidence type="ECO:0000259" key="11">
    <source>
        <dbReference type="PROSITE" id="PS51020"/>
    </source>
</evidence>
<evidence type="ECO:0000256" key="4">
    <source>
        <dbReference type="ARBA" id="ARBA00022723"/>
    </source>
</evidence>
<evidence type="ECO:0000256" key="3">
    <source>
        <dbReference type="ARBA" id="ARBA00022530"/>
    </source>
</evidence>
<evidence type="ECO:0000256" key="1">
    <source>
        <dbReference type="ARBA" id="ARBA00004498"/>
    </source>
</evidence>
<dbReference type="PROSITE" id="PS50092">
    <property type="entry name" value="TSP1"/>
    <property type="match status" value="1"/>
</dbReference>
<feature type="region of interest" description="Disordered" evidence="9">
    <location>
        <begin position="513"/>
        <end position="684"/>
    </location>
</feature>
<keyword evidence="3" id="KW-0272">Extracellular matrix</keyword>
<comment type="subcellular location">
    <subcellularLocation>
        <location evidence="1">Secreted</location>
        <location evidence="1">Extracellular space</location>
        <location evidence="1">Extracellular matrix</location>
    </subcellularLocation>
</comment>
<reference evidence="12 13" key="1">
    <citation type="journal article" date="2023" name="Sci. Data">
        <title>Genome assembly of the Korean intertidal mud-creeper Batillaria attramentaria.</title>
        <authorList>
            <person name="Patra A.K."/>
            <person name="Ho P.T."/>
            <person name="Jun S."/>
            <person name="Lee S.J."/>
            <person name="Kim Y."/>
            <person name="Won Y.J."/>
        </authorList>
    </citation>
    <scope>NUCLEOTIDE SEQUENCE [LARGE SCALE GENOMIC DNA]</scope>
    <source>
        <strain evidence="12">Wonlab-2016</strain>
    </source>
</reference>
<dbReference type="InterPro" id="IPR009465">
    <property type="entry name" value="Spondin_N"/>
</dbReference>
<dbReference type="GO" id="GO:0046872">
    <property type="term" value="F:metal ion binding"/>
    <property type="evidence" value="ECO:0007669"/>
    <property type="project" value="UniProtKB-KW"/>
</dbReference>
<dbReference type="InterPro" id="IPR038678">
    <property type="entry name" value="Spondin_N_sf"/>
</dbReference>
<keyword evidence="6" id="KW-0130">Cell adhesion</keyword>
<feature type="region of interest" description="Disordered" evidence="9">
    <location>
        <begin position="280"/>
        <end position="350"/>
    </location>
</feature>
<evidence type="ECO:0000256" key="5">
    <source>
        <dbReference type="ARBA" id="ARBA00022729"/>
    </source>
</evidence>